<evidence type="ECO:0000313" key="2">
    <source>
        <dbReference type="EMBL" id="MCS3710806.1"/>
    </source>
</evidence>
<dbReference type="EMBL" id="JANUAE010000008">
    <property type="protein sequence ID" value="MCS3710806.1"/>
    <property type="molecule type" value="Genomic_DNA"/>
</dbReference>
<comment type="caution">
    <text evidence="2">The sequence shown here is derived from an EMBL/GenBank/DDBJ whole genome shotgun (WGS) entry which is preliminary data.</text>
</comment>
<feature type="region of interest" description="Disordered" evidence="1">
    <location>
        <begin position="1"/>
        <end position="26"/>
    </location>
</feature>
<dbReference type="AlphaFoldDB" id="A0A9X2Q3Y6"/>
<evidence type="ECO:0000313" key="3">
    <source>
        <dbReference type="Proteomes" id="UP001155057"/>
    </source>
</evidence>
<accession>A0A9X2Q3Y6</accession>
<sequence length="656" mass="64138">MQAIRLTLPTEEAAQQSPATNKAKAGTGATAFPSILSGVQRASGTAAEGGGRAAQRLVLGGEGAAGLEGTAANGEERGLAALFGGALLRAGDGEGKAQKRILLASEGGTASGTGPSASAETVKLMPILHAAGGKNAAGGENTQGGENVGSLVVRAVRAGKQTAGQAGGEGGNASSSGQKTEGGTQVRVSWGRVAFTSGDGTARSAQQGQKTVPVVKGAGGTEGGAQQTARQGASGGRGAGANGASSSGTGSGRAKQVQVSPGTIAVESGEGRSGQGADGQPSKGKGTVRRMPEGERAGASARKGGRGPGQEGTLLSGEKRRPGQNAGRSSRPNGVRSEGQARGDAGRSQDAGSRAGGSAKKDGTRGKQIAPAALKGGGAESGRGQEGTDEGRTARTARDGARSTGRRGRGRSGQRGGTGQQGGGQQGQGPGQNGQGQKGQTQGAKSGPGFQALASSSTSTSGESDARTLRASLTQDGASTGNGTQTDGKGANASGGGSGAASKAKADARATGKPGPPRTMPSAWLNAAKNGPLRTAELAGGWKALEMSLGEDKGTMTVKARQGQEQTAVSVGFSDTRVQAQVTANARQLQDAMQAQYGTDVDLSFSGGDANESDQQASDGASSEGASALAPGDESTDADESSGASLRGRGRREWIG</sequence>
<feature type="compositionally biased region" description="Low complexity" evidence="1">
    <location>
        <begin position="242"/>
        <end position="254"/>
    </location>
</feature>
<feature type="compositionally biased region" description="Gly residues" evidence="1">
    <location>
        <begin position="375"/>
        <end position="385"/>
    </location>
</feature>
<proteinExistence type="predicted"/>
<feature type="compositionally biased region" description="Basic and acidic residues" evidence="1">
    <location>
        <begin position="389"/>
        <end position="401"/>
    </location>
</feature>
<feature type="region of interest" description="Disordered" evidence="1">
    <location>
        <begin position="162"/>
        <end position="525"/>
    </location>
</feature>
<gene>
    <name evidence="2" type="ORF">GGP61_002426</name>
</gene>
<feature type="compositionally biased region" description="Gly residues" evidence="1">
    <location>
        <begin position="413"/>
        <end position="437"/>
    </location>
</feature>
<feature type="region of interest" description="Disordered" evidence="1">
    <location>
        <begin position="600"/>
        <end position="656"/>
    </location>
</feature>
<feature type="compositionally biased region" description="Low complexity" evidence="1">
    <location>
        <begin position="438"/>
        <end position="447"/>
    </location>
</feature>
<name>A0A9X2Q3Y6_9BACT</name>
<feature type="compositionally biased region" description="Polar residues" evidence="1">
    <location>
        <begin position="471"/>
        <end position="487"/>
    </location>
</feature>
<organism evidence="2 3">
    <name type="scientific">Salinibacter ruber</name>
    <dbReference type="NCBI Taxonomy" id="146919"/>
    <lineage>
        <taxon>Bacteria</taxon>
        <taxon>Pseudomonadati</taxon>
        <taxon>Rhodothermota</taxon>
        <taxon>Rhodothermia</taxon>
        <taxon>Rhodothermales</taxon>
        <taxon>Salinibacteraceae</taxon>
        <taxon>Salinibacter</taxon>
    </lineage>
</organism>
<protein>
    <submittedName>
        <fullName evidence="2">Uncharacterized protein</fullName>
    </submittedName>
</protein>
<dbReference type="RefSeq" id="WP_013062775.1">
    <property type="nucleotide sequence ID" value="NZ_JACIFB010000009.1"/>
</dbReference>
<evidence type="ECO:0000256" key="1">
    <source>
        <dbReference type="SAM" id="MobiDB-lite"/>
    </source>
</evidence>
<feature type="compositionally biased region" description="Low complexity" evidence="1">
    <location>
        <begin position="617"/>
        <end position="632"/>
    </location>
</feature>
<reference evidence="2" key="1">
    <citation type="submission" date="2022-08" db="EMBL/GenBank/DDBJ databases">
        <title>Genomic Encyclopedia of Type Strains, Phase V (KMG-V): Genome sequencing to study the core and pangenomes of soil and plant-associated prokaryotes.</title>
        <authorList>
            <person name="Whitman W."/>
        </authorList>
    </citation>
    <scope>NUCLEOTIDE SEQUENCE</scope>
    <source>
        <strain evidence="2">SP3049</strain>
    </source>
</reference>
<dbReference type="Proteomes" id="UP001155057">
    <property type="component" value="Unassembled WGS sequence"/>
</dbReference>